<accession>A0A2P6S563</accession>
<protein>
    <submittedName>
        <fullName evidence="3">Uncharacterized protein</fullName>
    </submittedName>
</protein>
<evidence type="ECO:0000313" key="3">
    <source>
        <dbReference type="EMBL" id="PRQ53802.1"/>
    </source>
</evidence>
<feature type="signal peptide" evidence="2">
    <location>
        <begin position="1"/>
        <end position="22"/>
    </location>
</feature>
<feature type="chain" id="PRO_5015164129" evidence="2">
    <location>
        <begin position="23"/>
        <end position="105"/>
    </location>
</feature>
<proteinExistence type="predicted"/>
<keyword evidence="2" id="KW-0732">Signal</keyword>
<dbReference type="OrthoDB" id="10509502at2759"/>
<dbReference type="Proteomes" id="UP000238479">
    <property type="component" value="Chromosome 2"/>
</dbReference>
<evidence type="ECO:0000256" key="2">
    <source>
        <dbReference type="SAM" id="SignalP"/>
    </source>
</evidence>
<name>A0A2P6S563_ROSCH</name>
<feature type="compositionally biased region" description="Basic and acidic residues" evidence="1">
    <location>
        <begin position="47"/>
        <end position="64"/>
    </location>
</feature>
<dbReference type="Gramene" id="PRQ53802">
    <property type="protein sequence ID" value="PRQ53802"/>
    <property type="gene ID" value="RchiOBHm_Chr2g0170511"/>
</dbReference>
<evidence type="ECO:0000313" key="4">
    <source>
        <dbReference type="Proteomes" id="UP000238479"/>
    </source>
</evidence>
<dbReference type="AlphaFoldDB" id="A0A2P6S563"/>
<reference evidence="3 4" key="1">
    <citation type="journal article" date="2018" name="Nat. Genet.">
        <title>The Rosa genome provides new insights in the design of modern roses.</title>
        <authorList>
            <person name="Bendahmane M."/>
        </authorList>
    </citation>
    <scope>NUCLEOTIDE SEQUENCE [LARGE SCALE GENOMIC DNA]</scope>
    <source>
        <strain evidence="4">cv. Old Blush</strain>
    </source>
</reference>
<organism evidence="3 4">
    <name type="scientific">Rosa chinensis</name>
    <name type="common">China rose</name>
    <dbReference type="NCBI Taxonomy" id="74649"/>
    <lineage>
        <taxon>Eukaryota</taxon>
        <taxon>Viridiplantae</taxon>
        <taxon>Streptophyta</taxon>
        <taxon>Embryophyta</taxon>
        <taxon>Tracheophyta</taxon>
        <taxon>Spermatophyta</taxon>
        <taxon>Magnoliopsida</taxon>
        <taxon>eudicotyledons</taxon>
        <taxon>Gunneridae</taxon>
        <taxon>Pentapetalae</taxon>
        <taxon>rosids</taxon>
        <taxon>fabids</taxon>
        <taxon>Rosales</taxon>
        <taxon>Rosaceae</taxon>
        <taxon>Rosoideae</taxon>
        <taxon>Rosoideae incertae sedis</taxon>
        <taxon>Rosa</taxon>
    </lineage>
</organism>
<evidence type="ECO:0000256" key="1">
    <source>
        <dbReference type="SAM" id="MobiDB-lite"/>
    </source>
</evidence>
<keyword evidence="4" id="KW-1185">Reference proteome</keyword>
<dbReference type="EMBL" id="PDCK01000040">
    <property type="protein sequence ID" value="PRQ53802.1"/>
    <property type="molecule type" value="Genomic_DNA"/>
</dbReference>
<gene>
    <name evidence="3" type="ORF">RchiOBHm_Chr2g0170511</name>
</gene>
<sequence>MAFRTLLFLFVAILLVSTMISAYEFEDEKVKQPKVPTSGDVQIPPLSEHEVHDDGKSHFKDWHESSDDAGSFVGNGLGRKYMYHSNYEEGASEGVSDIFHDEPLS</sequence>
<feature type="region of interest" description="Disordered" evidence="1">
    <location>
        <begin position="31"/>
        <end position="64"/>
    </location>
</feature>
<comment type="caution">
    <text evidence="3">The sequence shown here is derived from an EMBL/GenBank/DDBJ whole genome shotgun (WGS) entry which is preliminary data.</text>
</comment>